<proteinExistence type="predicted"/>
<evidence type="ECO:0000256" key="1">
    <source>
        <dbReference type="SAM" id="MobiDB-lite"/>
    </source>
</evidence>
<name>A0A409WH04_9AGAR</name>
<accession>A0A409WH04</accession>
<comment type="caution">
    <text evidence="2">The sequence shown here is derived from an EMBL/GenBank/DDBJ whole genome shotgun (WGS) entry which is preliminary data.</text>
</comment>
<dbReference type="EMBL" id="NHYE01005074">
    <property type="protein sequence ID" value="PPQ77792.1"/>
    <property type="molecule type" value="Genomic_DNA"/>
</dbReference>
<evidence type="ECO:0000313" key="2">
    <source>
        <dbReference type="EMBL" id="PPQ77792.1"/>
    </source>
</evidence>
<reference evidence="2 3" key="1">
    <citation type="journal article" date="2018" name="Evol. Lett.">
        <title>Horizontal gene cluster transfer increased hallucinogenic mushroom diversity.</title>
        <authorList>
            <person name="Reynolds H.T."/>
            <person name="Vijayakumar V."/>
            <person name="Gluck-Thaler E."/>
            <person name="Korotkin H.B."/>
            <person name="Matheny P.B."/>
            <person name="Slot J.C."/>
        </authorList>
    </citation>
    <scope>NUCLEOTIDE SEQUENCE [LARGE SCALE GENOMIC DNA]</scope>
    <source>
        <strain evidence="2 3">SRW20</strain>
    </source>
</reference>
<feature type="compositionally biased region" description="Polar residues" evidence="1">
    <location>
        <begin position="1"/>
        <end position="20"/>
    </location>
</feature>
<dbReference type="Proteomes" id="UP000284706">
    <property type="component" value="Unassembled WGS sequence"/>
</dbReference>
<protein>
    <submittedName>
        <fullName evidence="2">Uncharacterized protein</fullName>
    </submittedName>
</protein>
<organism evidence="2 3">
    <name type="scientific">Gymnopilus dilepis</name>
    <dbReference type="NCBI Taxonomy" id="231916"/>
    <lineage>
        <taxon>Eukaryota</taxon>
        <taxon>Fungi</taxon>
        <taxon>Dikarya</taxon>
        <taxon>Basidiomycota</taxon>
        <taxon>Agaricomycotina</taxon>
        <taxon>Agaricomycetes</taxon>
        <taxon>Agaricomycetidae</taxon>
        <taxon>Agaricales</taxon>
        <taxon>Agaricineae</taxon>
        <taxon>Hymenogastraceae</taxon>
        <taxon>Gymnopilus</taxon>
    </lineage>
</organism>
<dbReference type="AlphaFoldDB" id="A0A409WH04"/>
<gene>
    <name evidence="2" type="ORF">CVT26_005387</name>
</gene>
<dbReference type="OrthoDB" id="3016333at2759"/>
<keyword evidence="3" id="KW-1185">Reference proteome</keyword>
<feature type="region of interest" description="Disordered" evidence="1">
    <location>
        <begin position="1"/>
        <end position="21"/>
    </location>
</feature>
<sequence length="228" mass="25746">METQFDTPFTQSQGANSNPTCGGDNKLKELFGLDFSRIIVEFQPDLKAKANRDVAERLWQGLNNEVATTGMTISGAQFTFSKNLLLTITPPVAARRFMEPDVQDRLRAYLMKALEITQTTPFWVYPDETWPRVVIHRLRIDNDVSCREAALDAIILELSSFNPVVQAVPMYMLSRAQFLTSLGKKSVLKGTNVSVCVPVRSLEDTKKLVKEGAFFKGRRHRVSVYRAK</sequence>
<dbReference type="InParanoid" id="A0A409WH04"/>
<evidence type="ECO:0000313" key="3">
    <source>
        <dbReference type="Proteomes" id="UP000284706"/>
    </source>
</evidence>